<dbReference type="SUPFAM" id="SSF56801">
    <property type="entry name" value="Acetyl-CoA synthetase-like"/>
    <property type="match status" value="1"/>
</dbReference>
<evidence type="ECO:0000313" key="3">
    <source>
        <dbReference type="EMBL" id="EKX88490.1"/>
    </source>
</evidence>
<evidence type="ECO:0000313" key="4">
    <source>
        <dbReference type="Proteomes" id="UP000010445"/>
    </source>
</evidence>
<dbReference type="InterPro" id="IPR000873">
    <property type="entry name" value="AMP-dep_synth/lig_dom"/>
</dbReference>
<dbReference type="STRING" id="1035195.HMPREF9997_02161"/>
<sequence length="508" mass="53555">MLPFLNDDPSLDAGQPLDQLVWDQLEQSPNKVAIIDGPRTLTYAQLRAQAEGVARGLLARGRQPGDRVLLHLENGLAFAEALMGTLLAGCVPVLTLPGHRFAELSHLAQLSGAAELVGTDKALLDEVAASCDVSVVHVGGLPVAEGTNGGDAGADAAGWHPGFVPDNPAVLLVSGGTTGLPKLIARTHQDYRYDIACAAAACTITGDDVYLAALPLAHNFPLASPGLFGVLAAGGTVVCAPIPSPDMIFDLIEQHRVTVVSAVPSLALLWAEATEWETQDLSSLRLVQVGGARFSPEQAVIVDEAFNNTLQQVFGMAEGLLCFTTPGDPDRDRVRTTQGYPMSPLDKLRIGADGGLETSGPYTILGYYRAPAANEASFTDDGWYRSGDNVHIHNDGSVVVMGRIKDVVIKAGENVDCVELEEVLSQVPGVANVVVVGAPDEYLGEAVVAGIVAQPGSQIDLELLRAAVHDAGMADFKQPDRLLIMDRVPLTAVGKPDRKVVAEWVREA</sequence>
<dbReference type="PANTHER" id="PTHR43201:SF32">
    <property type="entry name" value="2-SUCCINYLBENZOATE--COA LIGASE, CHLOROPLASTIC_PEROXISOMAL"/>
    <property type="match status" value="1"/>
</dbReference>
<evidence type="ECO:0000259" key="2">
    <source>
        <dbReference type="Pfam" id="PF13193"/>
    </source>
</evidence>
<gene>
    <name evidence="3" type="ORF">HMPREF9997_02161</name>
</gene>
<dbReference type="PATRIC" id="fig|1035195.3.peg.1937"/>
<organism evidence="3 4">
    <name type="scientific">Corynebacterium durum F0235</name>
    <dbReference type="NCBI Taxonomy" id="1035195"/>
    <lineage>
        <taxon>Bacteria</taxon>
        <taxon>Bacillati</taxon>
        <taxon>Actinomycetota</taxon>
        <taxon>Actinomycetes</taxon>
        <taxon>Mycobacteriales</taxon>
        <taxon>Corynebacteriaceae</taxon>
        <taxon>Corynebacterium</taxon>
    </lineage>
</organism>
<dbReference type="eggNOG" id="COG1021">
    <property type="taxonomic scope" value="Bacteria"/>
</dbReference>
<dbReference type="InterPro" id="IPR045851">
    <property type="entry name" value="AMP-bd_C_sf"/>
</dbReference>
<reference evidence="3 4" key="1">
    <citation type="submission" date="2012-05" db="EMBL/GenBank/DDBJ databases">
        <authorList>
            <person name="Weinstock G."/>
            <person name="Sodergren E."/>
            <person name="Lobos E.A."/>
            <person name="Fulton L."/>
            <person name="Fulton R."/>
            <person name="Courtney L."/>
            <person name="Fronick C."/>
            <person name="O'Laughlin M."/>
            <person name="Godfrey J."/>
            <person name="Wilson R.M."/>
            <person name="Miner T."/>
            <person name="Farmer C."/>
            <person name="Delehaunty K."/>
            <person name="Cordes M."/>
            <person name="Minx P."/>
            <person name="Tomlinson C."/>
            <person name="Chen J."/>
            <person name="Wollam A."/>
            <person name="Pepin K.H."/>
            <person name="Bhonagiri V."/>
            <person name="Zhang X."/>
            <person name="Suruliraj S."/>
            <person name="Warren W."/>
            <person name="Mitreva M."/>
            <person name="Mardis E.R."/>
            <person name="Wilson R.K."/>
        </authorList>
    </citation>
    <scope>NUCLEOTIDE SEQUENCE [LARGE SCALE GENOMIC DNA]</scope>
    <source>
        <strain evidence="3 4">F0235</strain>
    </source>
</reference>
<evidence type="ECO:0000259" key="1">
    <source>
        <dbReference type="Pfam" id="PF00501"/>
    </source>
</evidence>
<dbReference type="HOGENOM" id="CLU_000022_59_7_11"/>
<dbReference type="Pfam" id="PF00501">
    <property type="entry name" value="AMP-binding"/>
    <property type="match status" value="1"/>
</dbReference>
<accession>L1MBT6</accession>
<protein>
    <submittedName>
        <fullName evidence="3">Putativeadenylate synthase</fullName>
    </submittedName>
</protein>
<dbReference type="Gene3D" id="3.30.300.30">
    <property type="match status" value="1"/>
</dbReference>
<comment type="caution">
    <text evidence="3">The sequence shown here is derived from an EMBL/GenBank/DDBJ whole genome shotgun (WGS) entry which is preliminary data.</text>
</comment>
<dbReference type="PANTHER" id="PTHR43201">
    <property type="entry name" value="ACYL-COA SYNTHETASE"/>
    <property type="match status" value="1"/>
</dbReference>
<dbReference type="GO" id="GO:0006631">
    <property type="term" value="P:fatty acid metabolic process"/>
    <property type="evidence" value="ECO:0007669"/>
    <property type="project" value="TreeGrafter"/>
</dbReference>
<dbReference type="EMBL" id="AMEM01000037">
    <property type="protein sequence ID" value="EKX88490.1"/>
    <property type="molecule type" value="Genomic_DNA"/>
</dbReference>
<proteinExistence type="predicted"/>
<dbReference type="AlphaFoldDB" id="L1MBT6"/>
<feature type="domain" description="AMP-binding enzyme C-terminal" evidence="2">
    <location>
        <begin position="419"/>
        <end position="495"/>
    </location>
</feature>
<dbReference type="Pfam" id="PF13193">
    <property type="entry name" value="AMP-binding_C"/>
    <property type="match status" value="1"/>
</dbReference>
<dbReference type="Gene3D" id="3.40.50.12780">
    <property type="entry name" value="N-terminal domain of ligase-like"/>
    <property type="match status" value="1"/>
</dbReference>
<dbReference type="Proteomes" id="UP000010445">
    <property type="component" value="Unassembled WGS sequence"/>
</dbReference>
<name>L1MBT6_9CORY</name>
<dbReference type="InterPro" id="IPR025110">
    <property type="entry name" value="AMP-bd_C"/>
</dbReference>
<dbReference type="GO" id="GO:0031956">
    <property type="term" value="F:medium-chain fatty acid-CoA ligase activity"/>
    <property type="evidence" value="ECO:0007669"/>
    <property type="project" value="TreeGrafter"/>
</dbReference>
<keyword evidence="4" id="KW-1185">Reference proteome</keyword>
<dbReference type="InterPro" id="IPR042099">
    <property type="entry name" value="ANL_N_sf"/>
</dbReference>
<feature type="domain" description="AMP-dependent synthetase/ligase" evidence="1">
    <location>
        <begin position="22"/>
        <end position="344"/>
    </location>
</feature>